<evidence type="ECO:0000256" key="1">
    <source>
        <dbReference type="ARBA" id="ARBA00001412"/>
    </source>
</evidence>
<evidence type="ECO:0000256" key="6">
    <source>
        <dbReference type="ARBA" id="ARBA00023180"/>
    </source>
</evidence>
<evidence type="ECO:0000256" key="7">
    <source>
        <dbReference type="ARBA" id="ARBA00023295"/>
    </source>
</evidence>
<dbReference type="RefSeq" id="WP_076121018.1">
    <property type="nucleotide sequence ID" value="NZ_MPTC01000030.1"/>
</dbReference>
<dbReference type="InterPro" id="IPR019801">
    <property type="entry name" value="Glyco_hydro_35_CS"/>
</dbReference>
<comment type="similarity">
    <text evidence="2 10">Belongs to the glycosyl hydrolase 35 family.</text>
</comment>
<dbReference type="Pfam" id="PF01301">
    <property type="entry name" value="Glyco_hydro_35"/>
    <property type="match status" value="1"/>
</dbReference>
<feature type="active site" description="Nucleophile" evidence="8">
    <location>
        <position position="234"/>
    </location>
</feature>
<dbReference type="OrthoDB" id="9813184at2"/>
<keyword evidence="6" id="KW-0325">Glycoprotein</keyword>
<dbReference type="FunFam" id="3.20.20.80:FF:000115">
    <property type="entry name" value="Beta-galactosidase"/>
    <property type="match status" value="1"/>
</dbReference>
<evidence type="ECO:0000313" key="15">
    <source>
        <dbReference type="Proteomes" id="UP000187439"/>
    </source>
</evidence>
<dbReference type="PIRSF" id="PIRSF006336">
    <property type="entry name" value="B-gal"/>
    <property type="match status" value="1"/>
</dbReference>
<keyword evidence="7 9" id="KW-0326">Glycosidase</keyword>
<evidence type="ECO:0000259" key="11">
    <source>
        <dbReference type="Pfam" id="PF01301"/>
    </source>
</evidence>
<evidence type="ECO:0000256" key="9">
    <source>
        <dbReference type="RuleBase" id="RU000675"/>
    </source>
</evidence>
<dbReference type="InterPro" id="IPR031330">
    <property type="entry name" value="Gly_Hdrlase_35_cat"/>
</dbReference>
<dbReference type="SUPFAM" id="SSF49785">
    <property type="entry name" value="Galactose-binding domain-like"/>
    <property type="match status" value="1"/>
</dbReference>
<evidence type="ECO:0000256" key="5">
    <source>
        <dbReference type="ARBA" id="ARBA00022801"/>
    </source>
</evidence>
<dbReference type="GO" id="GO:0004565">
    <property type="term" value="F:beta-galactosidase activity"/>
    <property type="evidence" value="ECO:0007669"/>
    <property type="project" value="UniProtKB-EC"/>
</dbReference>
<dbReference type="InterPro" id="IPR008979">
    <property type="entry name" value="Galactose-bd-like_sf"/>
</dbReference>
<keyword evidence="5 9" id="KW-0378">Hydrolase</keyword>
<feature type="domain" description="Beta-galactosidase galactose-binding" evidence="13">
    <location>
        <begin position="509"/>
        <end position="567"/>
    </location>
</feature>
<gene>
    <name evidence="14" type="ORF">BSK52_24535</name>
</gene>
<dbReference type="PANTHER" id="PTHR23421">
    <property type="entry name" value="BETA-GALACTOSIDASE RELATED"/>
    <property type="match status" value="1"/>
</dbReference>
<name>A0A1R0XMV1_9BACL</name>
<dbReference type="EMBL" id="MPTC01000030">
    <property type="protein sequence ID" value="OMD36414.1"/>
    <property type="molecule type" value="Genomic_DNA"/>
</dbReference>
<evidence type="ECO:0000313" key="14">
    <source>
        <dbReference type="EMBL" id="OMD36414.1"/>
    </source>
</evidence>
<organism evidence="14 15">
    <name type="scientific">Paenibacillus odorifer</name>
    <dbReference type="NCBI Taxonomy" id="189426"/>
    <lineage>
        <taxon>Bacteria</taxon>
        <taxon>Bacillati</taxon>
        <taxon>Bacillota</taxon>
        <taxon>Bacilli</taxon>
        <taxon>Bacillales</taxon>
        <taxon>Paenibacillaceae</taxon>
        <taxon>Paenibacillus</taxon>
    </lineage>
</organism>
<comment type="caution">
    <text evidence="14">The sequence shown here is derived from an EMBL/GenBank/DDBJ whole genome shotgun (WGS) entry which is preliminary data.</text>
</comment>
<dbReference type="InterPro" id="IPR026283">
    <property type="entry name" value="B-gal_1-like"/>
</dbReference>
<keyword evidence="4" id="KW-0732">Signal</keyword>
<evidence type="ECO:0000256" key="2">
    <source>
        <dbReference type="ARBA" id="ARBA00009809"/>
    </source>
</evidence>
<dbReference type="InterPro" id="IPR048912">
    <property type="entry name" value="BetaGal1-like_ABD1"/>
</dbReference>
<evidence type="ECO:0000256" key="10">
    <source>
        <dbReference type="RuleBase" id="RU003679"/>
    </source>
</evidence>
<dbReference type="EC" id="3.2.1.23" evidence="3 9"/>
<evidence type="ECO:0000259" key="13">
    <source>
        <dbReference type="Pfam" id="PF21467"/>
    </source>
</evidence>
<dbReference type="Gene3D" id="2.60.120.260">
    <property type="entry name" value="Galactose-binding domain-like"/>
    <property type="match status" value="2"/>
</dbReference>
<dbReference type="PROSITE" id="PS01182">
    <property type="entry name" value="GLYCOSYL_HYDROL_F35"/>
    <property type="match status" value="1"/>
</dbReference>
<dbReference type="Pfam" id="PF21317">
    <property type="entry name" value="BetaGal_ABD_1"/>
    <property type="match status" value="1"/>
</dbReference>
<evidence type="ECO:0000256" key="4">
    <source>
        <dbReference type="ARBA" id="ARBA00022729"/>
    </source>
</evidence>
<protein>
    <recommendedName>
        <fullName evidence="3 9">Beta-galactosidase</fullName>
        <ecNumber evidence="3 9">3.2.1.23</ecNumber>
    </recommendedName>
</protein>
<evidence type="ECO:0000256" key="8">
    <source>
        <dbReference type="PIRSR" id="PIRSR006336-1"/>
    </source>
</evidence>
<evidence type="ECO:0000256" key="3">
    <source>
        <dbReference type="ARBA" id="ARBA00012756"/>
    </source>
</evidence>
<accession>A0A1R0XMV1</accession>
<evidence type="ECO:0000259" key="12">
    <source>
        <dbReference type="Pfam" id="PF21317"/>
    </source>
</evidence>
<dbReference type="FunFam" id="2.60.120.260:FF:000021">
    <property type="entry name" value="Beta-galactosidase"/>
    <property type="match status" value="1"/>
</dbReference>
<feature type="domain" description="Beta-galactosidase 1-like first all-beta" evidence="12">
    <location>
        <begin position="374"/>
        <end position="480"/>
    </location>
</feature>
<dbReference type="Gene3D" id="3.20.20.80">
    <property type="entry name" value="Glycosidases"/>
    <property type="match status" value="1"/>
</dbReference>
<dbReference type="AlphaFoldDB" id="A0A1R0XMV1"/>
<sequence length="610" mass="68784">MSLLTWNNGQYLLDGQPYRIVSGAIHYFRVVPEYWKDRLLKLKACGFNTVETYIAWNMHEPKEGEFVFDGMADVVSFIELAEEVGLHVIVRPSPFICAEWEFGGLPGWLLAYGEIQLRCCDPLYLSKVDRYYDELIPRLVPLLSTYGGPILAVQVENEYGSYGNDSNYLRYMRNGLVSRGVDVLLFTSDGPTDEMLLGGTLEDVHATVNFGSSTEESFRKYREYRSDEPLMVMEYWNGWFDHWMEDHHVRDAEDVAGVLDDILTHGSSLNMYMFHGGTNFGFYNGANHIVGYEPTTTSYDYDAPLTEWGDTTAKFEAVRSVLGKHGFAPTCSLPEPIPKISYGKVALTERAELFTASNLDKLSEPVNSVFVQPMEKLGQSYGFIVYSTFVKGPRSRQKLHIEGVRDRAQVFLDGQLLGVIERWNPQPLEISIPAGGAKLDILVENMGRINYGPLIRDPKGILDGVRIDNQLQYNWTIRTLPLEPGTLASLEYKEQTVEKQEAAALSGLPGFYRGCFEAEEIGDTFLRFDGWNKGVAWINGFNLGRYWNAGPQRALYIPGPLLRKGRNELVLLELHGCAETCEIELVNLPDLGKTSAVDDAVLNFVQEDIL</sequence>
<proteinExistence type="inferred from homology"/>
<dbReference type="PRINTS" id="PR00742">
    <property type="entry name" value="GLHYDRLASE35"/>
</dbReference>
<dbReference type="Pfam" id="PF21467">
    <property type="entry name" value="BetaGal_gal-bd"/>
    <property type="match status" value="1"/>
</dbReference>
<dbReference type="GO" id="GO:0005975">
    <property type="term" value="P:carbohydrate metabolic process"/>
    <property type="evidence" value="ECO:0007669"/>
    <property type="project" value="InterPro"/>
</dbReference>
<reference evidence="14 15" key="1">
    <citation type="submission" date="2016-10" db="EMBL/GenBank/DDBJ databases">
        <title>Paenibacillus species isolates.</title>
        <authorList>
            <person name="Beno S.M."/>
        </authorList>
    </citation>
    <scope>NUCLEOTIDE SEQUENCE [LARGE SCALE GENOMIC DNA]</scope>
    <source>
        <strain evidence="14 15">FSL H7-0710</strain>
    </source>
</reference>
<feature type="active site" description="Proton donor" evidence="8">
    <location>
        <position position="158"/>
    </location>
</feature>
<feature type="domain" description="Glycoside hydrolase 35 catalytic" evidence="11">
    <location>
        <begin position="11"/>
        <end position="323"/>
    </location>
</feature>
<dbReference type="SUPFAM" id="SSF51445">
    <property type="entry name" value="(Trans)glycosidases"/>
    <property type="match status" value="1"/>
</dbReference>
<dbReference type="InterPro" id="IPR048913">
    <property type="entry name" value="BetaGal_gal-bd"/>
</dbReference>
<dbReference type="InterPro" id="IPR001944">
    <property type="entry name" value="Glycoside_Hdrlase_35"/>
</dbReference>
<comment type="catalytic activity">
    <reaction evidence="1 9">
        <text>Hydrolysis of terminal non-reducing beta-D-galactose residues in beta-D-galactosides.</text>
        <dbReference type="EC" id="3.2.1.23"/>
    </reaction>
</comment>
<dbReference type="Proteomes" id="UP000187439">
    <property type="component" value="Unassembled WGS sequence"/>
</dbReference>
<dbReference type="InterPro" id="IPR017853">
    <property type="entry name" value="GH"/>
</dbReference>